<evidence type="ECO:0000256" key="1">
    <source>
        <dbReference type="ARBA" id="ARBA00000441"/>
    </source>
</evidence>
<evidence type="ECO:0000256" key="3">
    <source>
        <dbReference type="ARBA" id="ARBA00010387"/>
    </source>
</evidence>
<dbReference type="Gene3D" id="3.20.20.70">
    <property type="entry name" value="Aldolase class I"/>
    <property type="match status" value="1"/>
</dbReference>
<evidence type="ECO:0000256" key="6">
    <source>
        <dbReference type="ARBA" id="ARBA00023239"/>
    </source>
</evidence>
<dbReference type="OrthoDB" id="36455at2759"/>
<dbReference type="PANTHER" id="PTHR11627">
    <property type="entry name" value="FRUCTOSE-BISPHOSPHATE ALDOLASE"/>
    <property type="match status" value="1"/>
</dbReference>
<comment type="similarity">
    <text evidence="3">Belongs to the class I fructose-bisphosphate aldolase family.</text>
</comment>
<keyword evidence="6" id="KW-0456">Lyase</keyword>
<keyword evidence="8" id="KW-1185">Reference proteome</keyword>
<dbReference type="GO" id="GO:0004332">
    <property type="term" value="F:fructose-bisphosphate aldolase activity"/>
    <property type="evidence" value="ECO:0007669"/>
    <property type="project" value="UniProtKB-EC"/>
</dbReference>
<evidence type="ECO:0000256" key="5">
    <source>
        <dbReference type="ARBA" id="ARBA00023152"/>
    </source>
</evidence>
<dbReference type="GeneID" id="19015215"/>
<dbReference type="FunFam" id="3.20.20.70:FF:000140">
    <property type="entry name" value="Fructose-bisphosphate aldolase"/>
    <property type="match status" value="1"/>
</dbReference>
<dbReference type="Pfam" id="PF00274">
    <property type="entry name" value="Glycolytic"/>
    <property type="match status" value="1"/>
</dbReference>
<protein>
    <recommendedName>
        <fullName evidence="4">fructose-bisphosphate aldolase</fullName>
        <ecNumber evidence="4">4.1.2.13</ecNumber>
    </recommendedName>
</protein>
<reference evidence="7 8" key="1">
    <citation type="submission" date="2011-10" db="EMBL/GenBank/DDBJ databases">
        <authorList>
            <person name="Genoscope - CEA"/>
        </authorList>
    </citation>
    <scope>NUCLEOTIDE SEQUENCE [LARGE SCALE GENOMIC DNA]</scope>
    <source>
        <strain evidence="7 8">RCC 1105</strain>
    </source>
</reference>
<gene>
    <name evidence="7" type="ORF">Bathy06g02350</name>
</gene>
<dbReference type="NCBIfam" id="NF033379">
    <property type="entry name" value="FrucBisAld_I"/>
    <property type="match status" value="1"/>
</dbReference>
<dbReference type="KEGG" id="bpg:Bathy06g02350"/>
<comment type="pathway">
    <text evidence="2">Carbohydrate degradation; glycolysis; D-glyceraldehyde 3-phosphate and glycerone phosphate from D-glucose: step 4/4.</text>
</comment>
<dbReference type="EMBL" id="FO082273">
    <property type="protein sequence ID" value="CCO17033.1"/>
    <property type="molecule type" value="Genomic_DNA"/>
</dbReference>
<comment type="catalytic activity">
    <reaction evidence="1">
        <text>beta-D-fructose 1,6-bisphosphate = D-glyceraldehyde 3-phosphate + dihydroxyacetone phosphate</text>
        <dbReference type="Rhea" id="RHEA:14729"/>
        <dbReference type="ChEBI" id="CHEBI:32966"/>
        <dbReference type="ChEBI" id="CHEBI:57642"/>
        <dbReference type="ChEBI" id="CHEBI:59776"/>
        <dbReference type="EC" id="4.1.2.13"/>
    </reaction>
</comment>
<dbReference type="InterPro" id="IPR013785">
    <property type="entry name" value="Aldolase_TIM"/>
</dbReference>
<name>K8F653_9CHLO</name>
<dbReference type="EC" id="4.1.2.13" evidence="4"/>
<sequence length="345" mass="37473">MMTGFDDALRATCAKLAEPGKGILAADESTGTIGKRFQSIGVENVEANRRFWRETLFTAKEVEKYISGVILFEETLYAKSEDGTETLTEILRKKDIVPGIKVDKGATIPVGKDGDGETDTDGMDGLGERCAAFYKAGARFAKWRAVLKIDVEKALPSADAVEANAKSLAKYAKICQENGLVPIVEPEIVPDGKHDVEVSKTVTKNVLTKVFEHLNKENVNLELMVLKPNMVTPGSGNEESEKDDLKVAEYTNEVLLACVPEAVPAILFLSGGQSEDAASRRLNLMHKMQKESDKTFPWTLSYSYGRALQASALKAWSGDNSNAGKAQEAFIEKAKSCSLASLGEL</sequence>
<dbReference type="UniPathway" id="UPA00109">
    <property type="reaction ID" value="UER00183"/>
</dbReference>
<evidence type="ECO:0000313" key="7">
    <source>
        <dbReference type="EMBL" id="CCO17033.1"/>
    </source>
</evidence>
<dbReference type="STRING" id="41875.K8F653"/>
<evidence type="ECO:0000256" key="4">
    <source>
        <dbReference type="ARBA" id="ARBA00013068"/>
    </source>
</evidence>
<dbReference type="InterPro" id="IPR000741">
    <property type="entry name" value="FBA_I"/>
</dbReference>
<dbReference type="GO" id="GO:0006096">
    <property type="term" value="P:glycolytic process"/>
    <property type="evidence" value="ECO:0007669"/>
    <property type="project" value="UniProtKB-UniPathway"/>
</dbReference>
<dbReference type="RefSeq" id="XP_007512433.1">
    <property type="nucleotide sequence ID" value="XM_007512371.1"/>
</dbReference>
<organism evidence="7 8">
    <name type="scientific">Bathycoccus prasinos</name>
    <dbReference type="NCBI Taxonomy" id="41875"/>
    <lineage>
        <taxon>Eukaryota</taxon>
        <taxon>Viridiplantae</taxon>
        <taxon>Chlorophyta</taxon>
        <taxon>Mamiellophyceae</taxon>
        <taxon>Mamiellales</taxon>
        <taxon>Bathycoccaceae</taxon>
        <taxon>Bathycoccus</taxon>
    </lineage>
</organism>
<evidence type="ECO:0000313" key="8">
    <source>
        <dbReference type="Proteomes" id="UP000198341"/>
    </source>
</evidence>
<accession>K8F653</accession>
<dbReference type="Proteomes" id="UP000198341">
    <property type="component" value="Chromosome 6"/>
</dbReference>
<proteinExistence type="inferred from homology"/>
<dbReference type="AlphaFoldDB" id="K8F653"/>
<evidence type="ECO:0000256" key="2">
    <source>
        <dbReference type="ARBA" id="ARBA00004714"/>
    </source>
</evidence>
<dbReference type="eggNOG" id="KOG1557">
    <property type="taxonomic scope" value="Eukaryota"/>
</dbReference>
<dbReference type="SUPFAM" id="SSF51569">
    <property type="entry name" value="Aldolase"/>
    <property type="match status" value="1"/>
</dbReference>
<keyword evidence="5" id="KW-0324">Glycolysis</keyword>